<dbReference type="Pfam" id="PF12146">
    <property type="entry name" value="Hydrolase_4"/>
    <property type="match status" value="1"/>
</dbReference>
<dbReference type="InterPro" id="IPR051044">
    <property type="entry name" value="MAG_DAG_Lipase"/>
</dbReference>
<protein>
    <submittedName>
        <fullName evidence="2">Alpha/beta fold hydrolase</fullName>
    </submittedName>
</protein>
<gene>
    <name evidence="2" type="ORF">GEV47_00655</name>
</gene>
<feature type="domain" description="Serine aminopeptidase S33" evidence="1">
    <location>
        <begin position="74"/>
        <end position="299"/>
    </location>
</feature>
<evidence type="ECO:0000259" key="1">
    <source>
        <dbReference type="Pfam" id="PF12146"/>
    </source>
</evidence>
<dbReference type="RefSeq" id="WP_153232801.1">
    <property type="nucleotide sequence ID" value="NZ_WINI01000001.1"/>
</dbReference>
<evidence type="ECO:0000313" key="3">
    <source>
        <dbReference type="Proteomes" id="UP000451565"/>
    </source>
</evidence>
<keyword evidence="2" id="KW-0378">Hydrolase</keyword>
<organism evidence="2 3">
    <name type="scientific">Glaciimonas soli</name>
    <dbReference type="NCBI Taxonomy" id="2590999"/>
    <lineage>
        <taxon>Bacteria</taxon>
        <taxon>Pseudomonadati</taxon>
        <taxon>Pseudomonadota</taxon>
        <taxon>Betaproteobacteria</taxon>
        <taxon>Burkholderiales</taxon>
        <taxon>Oxalobacteraceae</taxon>
        <taxon>Glaciimonas</taxon>
    </lineage>
</organism>
<accession>A0A843YIL4</accession>
<dbReference type="SUPFAM" id="SSF53474">
    <property type="entry name" value="alpha/beta-Hydrolases"/>
    <property type="match status" value="1"/>
</dbReference>
<evidence type="ECO:0000313" key="2">
    <source>
        <dbReference type="EMBL" id="MQQ99194.1"/>
    </source>
</evidence>
<sequence>MKLLIIIGVIFLGLVTAITLAITLGGPGNPPPMSSINDPFSGVDYSDLPAPRQFTARDGAKLSFREYQVANGLPKGSVVLIHGSSASGKSMHQMAKAFAAAGYTAFALDVRGHGGSGTKGYIDYVGQLENDLEDFSSAIKPQKPATLAGFSSGGGFVLRFAGSAKQQLFSNYLLLSPFIGLDSPTSRPNSGGWVSVGVPRLIAVSALNAIGVRTFNHLPVIKFALSEEAKSFLTPQYSYALLLNFGPERDWRANIRAVRQPLFLVAGQSDEAFHADLFSQTFKAEGKDIPVTLIPGIGHIALTLDPTAIQAAISAVKSMDASLK</sequence>
<dbReference type="PANTHER" id="PTHR11614">
    <property type="entry name" value="PHOSPHOLIPASE-RELATED"/>
    <property type="match status" value="1"/>
</dbReference>
<keyword evidence="3" id="KW-1185">Reference proteome</keyword>
<dbReference type="InterPro" id="IPR022742">
    <property type="entry name" value="Hydrolase_4"/>
</dbReference>
<comment type="caution">
    <text evidence="2">The sequence shown here is derived from an EMBL/GenBank/DDBJ whole genome shotgun (WGS) entry which is preliminary data.</text>
</comment>
<dbReference type="AlphaFoldDB" id="A0A843YIL4"/>
<name>A0A843YIL4_9BURK</name>
<dbReference type="Gene3D" id="3.40.50.1820">
    <property type="entry name" value="alpha/beta hydrolase"/>
    <property type="match status" value="1"/>
</dbReference>
<dbReference type="GO" id="GO:0016787">
    <property type="term" value="F:hydrolase activity"/>
    <property type="evidence" value="ECO:0007669"/>
    <property type="project" value="UniProtKB-KW"/>
</dbReference>
<reference evidence="2 3" key="1">
    <citation type="submission" date="2019-10" db="EMBL/GenBank/DDBJ databases">
        <title>Glaciimonas soli sp. nov., a psychrophilic bacterium isolated from the forest soil of a high elevation mountain in Taiwan.</title>
        <authorList>
            <person name="Wang L.-T."/>
            <person name="Shieh W.Y."/>
        </authorList>
    </citation>
    <scope>NUCLEOTIDE SEQUENCE [LARGE SCALE GENOMIC DNA]</scope>
    <source>
        <strain evidence="2 3">GS1</strain>
    </source>
</reference>
<dbReference type="OrthoDB" id="9779853at2"/>
<proteinExistence type="predicted"/>
<dbReference type="EMBL" id="WINI01000001">
    <property type="protein sequence ID" value="MQQ99194.1"/>
    <property type="molecule type" value="Genomic_DNA"/>
</dbReference>
<dbReference type="Proteomes" id="UP000451565">
    <property type="component" value="Unassembled WGS sequence"/>
</dbReference>
<dbReference type="InterPro" id="IPR029058">
    <property type="entry name" value="AB_hydrolase_fold"/>
</dbReference>